<dbReference type="Pfam" id="PF04502">
    <property type="entry name" value="Saf4_Yju2"/>
    <property type="match status" value="1"/>
</dbReference>
<evidence type="ECO:0000256" key="5">
    <source>
        <dbReference type="SAM" id="MobiDB-lite"/>
    </source>
</evidence>
<feature type="region of interest" description="Disordered" evidence="5">
    <location>
        <begin position="299"/>
        <end position="371"/>
    </location>
</feature>
<reference evidence="6" key="3">
    <citation type="submission" date="2025-09" db="UniProtKB">
        <authorList>
            <consortium name="Ensembl"/>
        </authorList>
    </citation>
    <scope>IDENTIFICATION</scope>
</reference>
<dbReference type="CTD" id="81576"/>
<dbReference type="HOGENOM" id="CLU_050402_3_1_1"/>
<dbReference type="EMBL" id="AFYH01056254">
    <property type="status" value="NOT_ANNOTATED_CDS"/>
    <property type="molecule type" value="Genomic_DNA"/>
</dbReference>
<dbReference type="Bgee" id="ENSLACG00000009382">
    <property type="expression patterns" value="Expressed in post-anal tail muscle and 4 other cell types or tissues"/>
</dbReference>
<dbReference type="EMBL" id="AFYH01056255">
    <property type="status" value="NOT_ANNOTATED_CDS"/>
    <property type="molecule type" value="Genomic_DNA"/>
</dbReference>
<dbReference type="eggNOG" id="KOG2990">
    <property type="taxonomic scope" value="Eukaryota"/>
</dbReference>
<keyword evidence="7" id="KW-1185">Reference proteome</keyword>
<reference evidence="7" key="1">
    <citation type="submission" date="2011-08" db="EMBL/GenBank/DDBJ databases">
        <title>The draft genome of Latimeria chalumnae.</title>
        <authorList>
            <person name="Di Palma F."/>
            <person name="Alfoldi J."/>
            <person name="Johnson J."/>
            <person name="Berlin A."/>
            <person name="Gnerre S."/>
            <person name="Jaffe D."/>
            <person name="MacCallum I."/>
            <person name="Young S."/>
            <person name="Walker B.J."/>
            <person name="Lander E."/>
            <person name="Lindblad-Toh K."/>
        </authorList>
    </citation>
    <scope>NUCLEOTIDE SEQUENCE [LARGE SCALE GENOMIC DNA]</scope>
    <source>
        <strain evidence="7">Wild caught</strain>
    </source>
</reference>
<dbReference type="GO" id="GO:0071014">
    <property type="term" value="C:post-mRNA release spliceosomal complex"/>
    <property type="evidence" value="ECO:0007669"/>
    <property type="project" value="TreeGrafter"/>
</dbReference>
<dbReference type="GeneID" id="102350256"/>
<dbReference type="InterPro" id="IPR007590">
    <property type="entry name" value="Saf4/Yju2"/>
</dbReference>
<proteinExistence type="inferred from homology"/>
<accession>H3ALY0</accession>
<dbReference type="InParanoid" id="H3ALY0"/>
<dbReference type="FunCoup" id="H3ALY0">
    <property type="interactions" value="985"/>
</dbReference>
<evidence type="ECO:0000256" key="4">
    <source>
        <dbReference type="ARBA" id="ARBA00041764"/>
    </source>
</evidence>
<organism evidence="6 7">
    <name type="scientific">Latimeria chalumnae</name>
    <name type="common">Coelacanth</name>
    <dbReference type="NCBI Taxonomy" id="7897"/>
    <lineage>
        <taxon>Eukaryota</taxon>
        <taxon>Metazoa</taxon>
        <taxon>Chordata</taxon>
        <taxon>Craniata</taxon>
        <taxon>Vertebrata</taxon>
        <taxon>Euteleostomi</taxon>
        <taxon>Coelacanthiformes</taxon>
        <taxon>Coelacanthidae</taxon>
        <taxon>Latimeria</taxon>
    </lineage>
</organism>
<name>H3ALY0_LATCH</name>
<dbReference type="KEGG" id="lcm:102350256"/>
<dbReference type="Proteomes" id="UP000008672">
    <property type="component" value="Unassembled WGS sequence"/>
</dbReference>
<dbReference type="PANTHER" id="PTHR12111:SF2">
    <property type="entry name" value="SPLICING FACTOR YJU2B-RELATED"/>
    <property type="match status" value="1"/>
</dbReference>
<dbReference type="OMA" id="YDDAMYK"/>
<dbReference type="OrthoDB" id="360327at2759"/>
<gene>
    <name evidence="6" type="primary">YJU2B</name>
</gene>
<dbReference type="RefSeq" id="XP_005994376.1">
    <property type="nucleotide sequence ID" value="XM_005994314.3"/>
</dbReference>
<feature type="compositionally biased region" description="Basic and acidic residues" evidence="5">
    <location>
        <begin position="300"/>
        <end position="311"/>
    </location>
</feature>
<comment type="function">
    <text evidence="3">May be involved in mRNA splicing.</text>
</comment>
<dbReference type="RefSeq" id="XP_005994377.1">
    <property type="nucleotide sequence ID" value="XM_005994315.3"/>
</dbReference>
<comment type="similarity">
    <text evidence="1">Belongs to the CWC16 family.</text>
</comment>
<dbReference type="Ensembl" id="ENSLACT00000010730.1">
    <property type="protein sequence ID" value="ENSLACP00000010651.1"/>
    <property type="gene ID" value="ENSLACG00000009382.1"/>
</dbReference>
<sequence length="393" mass="44452">MGERKGVNKYYPPDFDPAKHGSLNRYRNSHPLRERARKLSQGILIIRFEMPYNIWCGGCKNHIGMGVRYNAEKKKVGNYYTTPIYRFRMKCHLCDNYIEMQTDPASCDYVIVSGAQRKEERWDMKDNEQILTTEHEEKKKLETDPMYRLEHGADDKEKLQKCIPTLSNIQEVQSVWKDDFAINSMLRKKFREKKAALKEEEERDNVLLSKASLSIPLVQESEEDRRLASLLKYRSLDSYEDKQKMKRKEISSRAWFSSPQTLGRAGDTLKKLGISSNVPLKLPSPPVGVVAGGLGIVHRKSGDNPELEKNSSGKANQPEISGTEPGGKVSDTCSTCPQETGVETMEEERQADSCVKQDCNQTPETGSATKAIAKPSLVADYSDSSSDSELNQL</sequence>
<dbReference type="STRING" id="7897.ENSLACP00000010651"/>
<evidence type="ECO:0000313" key="6">
    <source>
        <dbReference type="Ensembl" id="ENSLACP00000010651.1"/>
    </source>
</evidence>
<evidence type="ECO:0000256" key="2">
    <source>
        <dbReference type="ARBA" id="ARBA00029515"/>
    </source>
</evidence>
<dbReference type="EMBL" id="AFYH01056256">
    <property type="status" value="NOT_ANNOTATED_CDS"/>
    <property type="molecule type" value="Genomic_DNA"/>
</dbReference>
<dbReference type="AlphaFoldDB" id="H3ALY0"/>
<evidence type="ECO:0000256" key="1">
    <source>
        <dbReference type="ARBA" id="ARBA00005595"/>
    </source>
</evidence>
<dbReference type="GO" id="GO:0005684">
    <property type="term" value="C:U2-type spliceosomal complex"/>
    <property type="evidence" value="ECO:0007669"/>
    <property type="project" value="TreeGrafter"/>
</dbReference>
<dbReference type="GeneTree" id="ENSGT00530000063615"/>
<dbReference type="GO" id="GO:0000398">
    <property type="term" value="P:mRNA splicing, via spliceosome"/>
    <property type="evidence" value="ECO:0007669"/>
    <property type="project" value="InterPro"/>
</dbReference>
<dbReference type="PANTHER" id="PTHR12111">
    <property type="entry name" value="SPLICING FACTOR YJU2"/>
    <property type="match status" value="1"/>
</dbReference>
<feature type="compositionally biased region" description="Polar residues" evidence="5">
    <location>
        <begin position="358"/>
        <end position="368"/>
    </location>
</feature>
<protein>
    <recommendedName>
        <fullName evidence="2">Probable splicing factor YJU2B</fullName>
    </recommendedName>
    <alternativeName>
        <fullName evidence="4">Coiled-coil domain-containing protein 130</fullName>
    </alternativeName>
</protein>
<evidence type="ECO:0000256" key="3">
    <source>
        <dbReference type="ARBA" id="ARBA00037140"/>
    </source>
</evidence>
<reference evidence="6" key="2">
    <citation type="submission" date="2025-08" db="UniProtKB">
        <authorList>
            <consortium name="Ensembl"/>
        </authorList>
    </citation>
    <scope>IDENTIFICATION</scope>
</reference>
<evidence type="ECO:0000313" key="7">
    <source>
        <dbReference type="Proteomes" id="UP000008672"/>
    </source>
</evidence>